<evidence type="ECO:0008006" key="3">
    <source>
        <dbReference type="Google" id="ProtNLM"/>
    </source>
</evidence>
<dbReference type="InterPro" id="IPR043502">
    <property type="entry name" value="DNA/RNA_pol_sf"/>
</dbReference>
<name>A0A2P4XWA5_9STRA</name>
<organism evidence="1 2">
    <name type="scientific">Phytophthora palmivora</name>
    <dbReference type="NCBI Taxonomy" id="4796"/>
    <lineage>
        <taxon>Eukaryota</taxon>
        <taxon>Sar</taxon>
        <taxon>Stramenopiles</taxon>
        <taxon>Oomycota</taxon>
        <taxon>Peronosporomycetes</taxon>
        <taxon>Peronosporales</taxon>
        <taxon>Peronosporaceae</taxon>
        <taxon>Phytophthora</taxon>
    </lineage>
</organism>
<evidence type="ECO:0000313" key="1">
    <source>
        <dbReference type="EMBL" id="POM69836.1"/>
    </source>
</evidence>
<protein>
    <recommendedName>
        <fullName evidence="3">Reverse transcriptase</fullName>
    </recommendedName>
</protein>
<dbReference type="OrthoDB" id="108812at2759"/>
<accession>A0A2P4XWA5</accession>
<reference evidence="1 2" key="1">
    <citation type="journal article" date="2017" name="Genome Biol. Evol.">
        <title>Phytophthora megakarya and P. palmivora, closely related causal agents of cacao black pod rot, underwent increases in genome sizes and gene numbers by different mechanisms.</title>
        <authorList>
            <person name="Ali S.S."/>
            <person name="Shao J."/>
            <person name="Lary D.J."/>
            <person name="Kronmiller B."/>
            <person name="Shen D."/>
            <person name="Strem M.D."/>
            <person name="Amoako-Attah I."/>
            <person name="Akrofi A.Y."/>
            <person name="Begoude B.A."/>
            <person name="Ten Hoopen G.M."/>
            <person name="Coulibaly K."/>
            <person name="Kebe B.I."/>
            <person name="Melnick R.L."/>
            <person name="Guiltinan M.J."/>
            <person name="Tyler B.M."/>
            <person name="Meinhardt L.W."/>
            <person name="Bailey B.A."/>
        </authorList>
    </citation>
    <scope>NUCLEOTIDE SEQUENCE [LARGE SCALE GENOMIC DNA]</scope>
    <source>
        <strain evidence="2">sbr112.9</strain>
    </source>
</reference>
<evidence type="ECO:0000313" key="2">
    <source>
        <dbReference type="Proteomes" id="UP000237271"/>
    </source>
</evidence>
<dbReference type="AlphaFoldDB" id="A0A2P4XWA5"/>
<sequence length="64" mass="7302">MPVLGCLVGKNGVRPDPEKVRVINEWSTPSNFLGLTTYFCKYMEIYALPAGRNYPVHDKEFHAM</sequence>
<comment type="caution">
    <text evidence="1">The sequence shown here is derived from an EMBL/GenBank/DDBJ whole genome shotgun (WGS) entry which is preliminary data.</text>
</comment>
<dbReference type="SUPFAM" id="SSF56672">
    <property type="entry name" value="DNA/RNA polymerases"/>
    <property type="match status" value="1"/>
</dbReference>
<proteinExistence type="predicted"/>
<dbReference type="Proteomes" id="UP000237271">
    <property type="component" value="Unassembled WGS sequence"/>
</dbReference>
<gene>
    <name evidence="1" type="ORF">PHPALM_13844</name>
</gene>
<dbReference type="EMBL" id="NCKW01007817">
    <property type="protein sequence ID" value="POM69836.1"/>
    <property type="molecule type" value="Genomic_DNA"/>
</dbReference>
<keyword evidence="2" id="KW-1185">Reference proteome</keyword>